<dbReference type="EMBL" id="AFNU02000014">
    <property type="protein sequence ID" value="ERJ11171.1"/>
    <property type="molecule type" value="Genomic_DNA"/>
</dbReference>
<keyword evidence="2" id="KW-1185">Reference proteome</keyword>
<proteinExistence type="predicted"/>
<name>U2E8F1_9MOLU</name>
<dbReference type="AlphaFoldDB" id="U2E8F1"/>
<gene>
    <name evidence="1" type="ORF">HLPCO_002740</name>
</gene>
<comment type="caution">
    <text evidence="1">The sequence shown here is derived from an EMBL/GenBank/DDBJ whole genome shotgun (WGS) entry which is preliminary data.</text>
</comment>
<sequence>MKNQKRTIPKTILSLDSVIQYYKIILDGILRLVISID</sequence>
<reference evidence="1 2" key="1">
    <citation type="journal article" date="2011" name="J. Bacteriol.">
        <title>Genome sequence of Haloplasma contractile, an unusual contractile bacterium from a deep-sea anoxic brine lake.</title>
        <authorList>
            <person name="Antunes A."/>
            <person name="Alam I."/>
            <person name="El Dorry H."/>
            <person name="Siam R."/>
            <person name="Robertson A."/>
            <person name="Bajic V.B."/>
            <person name="Stingl U."/>
        </authorList>
    </citation>
    <scope>NUCLEOTIDE SEQUENCE [LARGE SCALE GENOMIC DNA]</scope>
    <source>
        <strain evidence="1 2">SSD-17B</strain>
    </source>
</reference>
<evidence type="ECO:0000313" key="1">
    <source>
        <dbReference type="EMBL" id="ERJ11171.1"/>
    </source>
</evidence>
<reference evidence="1 2" key="2">
    <citation type="journal article" date="2013" name="PLoS ONE">
        <title>INDIGO - INtegrated Data Warehouse of MIcrobial GenOmes with Examples from the Red Sea Extremophiles.</title>
        <authorList>
            <person name="Alam I."/>
            <person name="Antunes A."/>
            <person name="Kamau A.A."/>
            <person name="Ba Alawi W."/>
            <person name="Kalkatawi M."/>
            <person name="Stingl U."/>
            <person name="Bajic V.B."/>
        </authorList>
    </citation>
    <scope>NUCLEOTIDE SEQUENCE [LARGE SCALE GENOMIC DNA]</scope>
    <source>
        <strain evidence="1 2">SSD-17B</strain>
    </source>
</reference>
<protein>
    <submittedName>
        <fullName evidence="1">Uncharacterized protein</fullName>
    </submittedName>
</protein>
<accession>U2E8F1</accession>
<dbReference type="Proteomes" id="UP000005707">
    <property type="component" value="Unassembled WGS sequence"/>
</dbReference>
<dbReference type="InParanoid" id="U2E8F1"/>
<organism evidence="1 2">
    <name type="scientific">Haloplasma contractile SSD-17B</name>
    <dbReference type="NCBI Taxonomy" id="1033810"/>
    <lineage>
        <taxon>Bacteria</taxon>
        <taxon>Bacillati</taxon>
        <taxon>Mycoplasmatota</taxon>
        <taxon>Mollicutes</taxon>
        <taxon>Haloplasmatales</taxon>
        <taxon>Haloplasmataceae</taxon>
        <taxon>Haloplasma</taxon>
    </lineage>
</organism>
<evidence type="ECO:0000313" key="2">
    <source>
        <dbReference type="Proteomes" id="UP000005707"/>
    </source>
</evidence>